<evidence type="ECO:0000259" key="1">
    <source>
        <dbReference type="Pfam" id="PF15579"/>
    </source>
</evidence>
<dbReference type="HOGENOM" id="CLU_103659_0_0_4"/>
<reference evidence="2 3" key="1">
    <citation type="journal article" date="2005" name="BMC Genomics">
        <title>Bacterial genome adaptation to niches: divergence of the potential virulence genes in three Burkholderia species of different survival strategies.</title>
        <authorList>
            <person name="Kim H.S."/>
            <person name="Schell M.A."/>
            <person name="Yu Y."/>
            <person name="Ulrich R.L."/>
            <person name="Sarria S.H."/>
            <person name="Nierman W.C."/>
            <person name="DeShazer D."/>
        </authorList>
    </citation>
    <scope>NUCLEOTIDE SEQUENCE [LARGE SCALE GENOMIC DNA]</scope>
    <source>
        <strain evidence="3">ATCC 700388 / DSM 13276 / CCUG 48851 / CIP 106301 / E264</strain>
    </source>
</reference>
<dbReference type="InterPro" id="IPR016929">
    <property type="entry name" value="TsiT-like"/>
</dbReference>
<sequence>MVLRNSEGTHVHAADADQRPRAICLSTMTTNMQIVTLFRDAPDFAEPGNFEAHLVRLWSVIEALSGKDDRLGQWYLTGSTEEEALLYPAFEASGAPSTALLAVLKTKYQGKRNRAKVVGLWNGHNNPTDGATLKLSIDTGPLPSEVAIDPPKPRDAETGLAPLAAIQGIVSLLVATYAPAVVSVAPMDYFEKKVFDDKPGVGWMLYLPKVITQQQVPEARALIPVPAKGKQTGTIIVSVTDAPFSVDNPEHVAIANRIEIRLVDQDLLPAYVDI</sequence>
<dbReference type="Pfam" id="PF15579">
    <property type="entry name" value="Imm52"/>
    <property type="match status" value="1"/>
</dbReference>
<dbReference type="AlphaFoldDB" id="Q2T4B9"/>
<dbReference type="Proteomes" id="UP000001930">
    <property type="component" value="Chromosome II"/>
</dbReference>
<dbReference type="PIRSF" id="PIRSF029636">
    <property type="entry name" value="UCP029636"/>
    <property type="match status" value="1"/>
</dbReference>
<organism evidence="2 3">
    <name type="scientific">Burkholderia thailandensis (strain ATCC 700388 / DSM 13276 / CCUG 48851 / CIP 106301 / E264)</name>
    <dbReference type="NCBI Taxonomy" id="271848"/>
    <lineage>
        <taxon>Bacteria</taxon>
        <taxon>Pseudomonadati</taxon>
        <taxon>Pseudomonadota</taxon>
        <taxon>Betaproteobacteria</taxon>
        <taxon>Burkholderiales</taxon>
        <taxon>Burkholderiaceae</taxon>
        <taxon>Burkholderia</taxon>
        <taxon>pseudomallei group</taxon>
    </lineage>
</organism>
<gene>
    <name evidence="2" type="ordered locus">BTH_II1786</name>
</gene>
<dbReference type="KEGG" id="bte:BTH_II1786"/>
<accession>Q2T4B9</accession>
<keyword evidence="3" id="KW-1185">Reference proteome</keyword>
<evidence type="ECO:0000313" key="2">
    <source>
        <dbReference type="EMBL" id="ABC35373.1"/>
    </source>
</evidence>
<evidence type="ECO:0000313" key="3">
    <source>
        <dbReference type="Proteomes" id="UP000001930"/>
    </source>
</evidence>
<dbReference type="SMR" id="Q2T4B9"/>
<name>Q2T4B9_BURTA</name>
<dbReference type="DNASU" id="3846330"/>
<protein>
    <recommendedName>
        <fullName evidence="1">Immunity protein 52 domain-containing protein</fullName>
    </recommendedName>
</protein>
<proteinExistence type="predicted"/>
<dbReference type="InterPro" id="IPR028969">
    <property type="entry name" value="Imm52"/>
</dbReference>
<feature type="domain" description="Immunity protein 52" evidence="1">
    <location>
        <begin position="55"/>
        <end position="268"/>
    </location>
</feature>
<dbReference type="EMBL" id="CP000085">
    <property type="protein sequence ID" value="ABC35373.1"/>
    <property type="molecule type" value="Genomic_DNA"/>
</dbReference>